<dbReference type="Pfam" id="PF06127">
    <property type="entry name" value="Mpo1-like"/>
    <property type="match status" value="1"/>
</dbReference>
<keyword evidence="1" id="KW-1133">Transmembrane helix</keyword>
<dbReference type="PANTHER" id="PTHR28026">
    <property type="entry name" value="DUF962 DOMAIN PROTEIN (AFU_ORTHOLOGUE AFUA_8G05310)"/>
    <property type="match status" value="1"/>
</dbReference>
<evidence type="ECO:0000256" key="1">
    <source>
        <dbReference type="SAM" id="Phobius"/>
    </source>
</evidence>
<dbReference type="GO" id="GO:0046521">
    <property type="term" value="P:sphingoid catabolic process"/>
    <property type="evidence" value="ECO:0007669"/>
    <property type="project" value="TreeGrafter"/>
</dbReference>
<dbReference type="Proteomes" id="UP000502894">
    <property type="component" value="Chromosome"/>
</dbReference>
<dbReference type="EMBL" id="AP022839">
    <property type="protein sequence ID" value="BCA93960.1"/>
    <property type="molecule type" value="Genomic_DNA"/>
</dbReference>
<feature type="transmembrane region" description="Helical" evidence="1">
    <location>
        <begin position="49"/>
        <end position="67"/>
    </location>
</feature>
<reference evidence="2" key="1">
    <citation type="journal article" date="2020" name="Microbiol. Resour. Announc.">
        <title>Complete Genome Sequence of Novel Psychrotolerant Legionella Strain TUM19329, Isolated from Antarctic Lake Sediment.</title>
        <authorList>
            <person name="Shimada S."/>
            <person name="Nakai R."/>
            <person name="Aoki K."/>
            <person name="Shimoeda N."/>
            <person name="Ohno G."/>
            <person name="Miyazaki Y."/>
            <person name="Kudoh S."/>
            <person name="Imura S."/>
            <person name="Watanabe K."/>
            <person name="Ishii Y."/>
            <person name="Tateda K."/>
        </authorList>
    </citation>
    <scope>NUCLEOTIDE SEQUENCE [LARGE SCALE GENOMIC DNA]</scope>
    <source>
        <strain evidence="2">TUM19329</strain>
    </source>
</reference>
<feature type="transmembrane region" description="Helical" evidence="1">
    <location>
        <begin position="22"/>
        <end position="42"/>
    </location>
</feature>
<dbReference type="AlphaFoldDB" id="A0A6F8T1C6"/>
<proteinExistence type="predicted"/>
<dbReference type="RefSeq" id="WP_173235892.1">
    <property type="nucleotide sequence ID" value="NZ_AP022839.1"/>
</dbReference>
<protein>
    <submittedName>
        <fullName evidence="2">Membrane protein</fullName>
    </submittedName>
</protein>
<dbReference type="GO" id="GO:0016020">
    <property type="term" value="C:membrane"/>
    <property type="evidence" value="ECO:0007669"/>
    <property type="project" value="GOC"/>
</dbReference>
<organism evidence="2 3">
    <name type="scientific">Legionella antarctica</name>
    <dbReference type="NCBI Taxonomy" id="2708020"/>
    <lineage>
        <taxon>Bacteria</taxon>
        <taxon>Pseudomonadati</taxon>
        <taxon>Pseudomonadota</taxon>
        <taxon>Gammaproteobacteria</taxon>
        <taxon>Legionellales</taxon>
        <taxon>Legionellaceae</taxon>
        <taxon>Legionella</taxon>
    </lineage>
</organism>
<sequence length="170" mass="19273">MQSFIEQAQTYASYHQNVITRYTHLAGVPIIILSLMILLGFIKIIMPGVFAITLACLTTLAILVYYYRLNWQLALALTPILLILLWFSSLFSHHGPTKLGIWAFIITFVVGWGLQLYGHFIEAKKPAFMTNLSQALIAPLFLTAELFFMFGYMSSLKEQIYGSGVEEVNR</sequence>
<name>A0A6F8T1C6_9GAMM</name>
<evidence type="ECO:0000313" key="2">
    <source>
        <dbReference type="EMBL" id="BCA93960.1"/>
    </source>
</evidence>
<keyword evidence="3" id="KW-1185">Reference proteome</keyword>
<dbReference type="KEGG" id="lant:TUM19329_03210"/>
<feature type="transmembrane region" description="Helical" evidence="1">
    <location>
        <begin position="132"/>
        <end position="153"/>
    </location>
</feature>
<evidence type="ECO:0000313" key="3">
    <source>
        <dbReference type="Proteomes" id="UP000502894"/>
    </source>
</evidence>
<keyword evidence="1" id="KW-0812">Transmembrane</keyword>
<feature type="transmembrane region" description="Helical" evidence="1">
    <location>
        <begin position="73"/>
        <end position="92"/>
    </location>
</feature>
<dbReference type="PANTHER" id="PTHR28026:SF9">
    <property type="entry name" value="2-HYDROXY-PALMITIC ACID DIOXYGENASE MPO1"/>
    <property type="match status" value="1"/>
</dbReference>
<feature type="transmembrane region" description="Helical" evidence="1">
    <location>
        <begin position="99"/>
        <end position="120"/>
    </location>
</feature>
<accession>A0A6F8T1C6</accession>
<keyword evidence="1" id="KW-0472">Membrane</keyword>
<gene>
    <name evidence="2" type="ORF">TUM19329_03210</name>
</gene>
<dbReference type="InterPro" id="IPR009305">
    <property type="entry name" value="Mpo1-like"/>
</dbReference>